<dbReference type="HOGENOM" id="CLU_003728_2_5_2"/>
<dbReference type="SUPFAM" id="SSF48452">
    <property type="entry name" value="TPR-like"/>
    <property type="match status" value="1"/>
</dbReference>
<dbReference type="Pfam" id="PF12895">
    <property type="entry name" value="ANAPC3"/>
    <property type="match status" value="1"/>
</dbReference>
<evidence type="ECO:0000313" key="4">
    <source>
        <dbReference type="EMBL" id="ADG13083.1"/>
    </source>
</evidence>
<evidence type="ECO:0000256" key="2">
    <source>
        <dbReference type="ARBA" id="ARBA00022803"/>
    </source>
</evidence>
<gene>
    <name evidence="4" type="ordered locus">Metin_0413</name>
</gene>
<proteinExistence type="predicted"/>
<dbReference type="EMBL" id="CP002009">
    <property type="protein sequence ID" value="ADG13083.1"/>
    <property type="molecule type" value="Genomic_DNA"/>
</dbReference>
<keyword evidence="1" id="KW-0677">Repeat</keyword>
<feature type="repeat" description="TPR" evidence="3">
    <location>
        <begin position="281"/>
        <end position="314"/>
    </location>
</feature>
<accession>D5VR80</accession>
<protein>
    <submittedName>
        <fullName evidence="4">Tetratricopeptide TPR_2 repeat protein</fullName>
    </submittedName>
</protein>
<dbReference type="PANTHER" id="PTHR45586">
    <property type="entry name" value="TPR REPEAT-CONTAINING PROTEIN PA4667"/>
    <property type="match status" value="1"/>
</dbReference>
<keyword evidence="5" id="KW-1185">Reference proteome</keyword>
<dbReference type="InterPro" id="IPR011990">
    <property type="entry name" value="TPR-like_helical_dom_sf"/>
</dbReference>
<dbReference type="SMART" id="SM00028">
    <property type="entry name" value="TPR"/>
    <property type="match status" value="6"/>
</dbReference>
<dbReference type="Gene3D" id="1.25.40.10">
    <property type="entry name" value="Tetratricopeptide repeat domain"/>
    <property type="match status" value="1"/>
</dbReference>
<dbReference type="Pfam" id="PF13428">
    <property type="entry name" value="TPR_14"/>
    <property type="match status" value="1"/>
</dbReference>
<dbReference type="STRING" id="573063.Metin_0413"/>
<keyword evidence="2 3" id="KW-0802">TPR repeat</keyword>
<dbReference type="eggNOG" id="arCOG03038">
    <property type="taxonomic scope" value="Archaea"/>
</dbReference>
<organism evidence="4 5">
    <name type="scientific">Methanocaldococcus infernus (strain DSM 11812 / JCM 15783 / ME)</name>
    <dbReference type="NCBI Taxonomy" id="573063"/>
    <lineage>
        <taxon>Archaea</taxon>
        <taxon>Methanobacteriati</taxon>
        <taxon>Methanobacteriota</taxon>
        <taxon>Methanomada group</taxon>
        <taxon>Methanococci</taxon>
        <taxon>Methanococcales</taxon>
        <taxon>Methanocaldococcaceae</taxon>
        <taxon>Methanocaldococcus</taxon>
    </lineage>
</organism>
<feature type="repeat" description="TPR" evidence="3">
    <location>
        <begin position="144"/>
        <end position="177"/>
    </location>
</feature>
<evidence type="ECO:0000256" key="3">
    <source>
        <dbReference type="PROSITE-ProRule" id="PRU00339"/>
    </source>
</evidence>
<dbReference type="InterPro" id="IPR019734">
    <property type="entry name" value="TPR_rpt"/>
</dbReference>
<dbReference type="Proteomes" id="UP000002061">
    <property type="component" value="Chromosome"/>
</dbReference>
<dbReference type="PROSITE" id="PS50005">
    <property type="entry name" value="TPR"/>
    <property type="match status" value="3"/>
</dbReference>
<evidence type="ECO:0000313" key="5">
    <source>
        <dbReference type="Proteomes" id="UP000002061"/>
    </source>
</evidence>
<feature type="repeat" description="TPR" evidence="3">
    <location>
        <begin position="247"/>
        <end position="280"/>
    </location>
</feature>
<dbReference type="PROSITE" id="PS50293">
    <property type="entry name" value="TPR_REGION"/>
    <property type="match status" value="2"/>
</dbReference>
<reference evidence="4" key="1">
    <citation type="submission" date="2010-04" db="EMBL/GenBank/DDBJ databases">
        <title>Complete sequence of Methanocaldococcus infernus ME.</title>
        <authorList>
            <consortium name="US DOE Joint Genome Institute"/>
            <person name="Lucas S."/>
            <person name="Copeland A."/>
            <person name="Lapidus A."/>
            <person name="Cheng J.-F."/>
            <person name="Bruce D."/>
            <person name="Goodwin L."/>
            <person name="Pitluck S."/>
            <person name="Munk A.C."/>
            <person name="Detter J.C."/>
            <person name="Han C."/>
            <person name="Tapia R."/>
            <person name="Land M."/>
            <person name="Hauser L."/>
            <person name="Kyrpides N."/>
            <person name="Mikhailova N."/>
            <person name="Sieprawska-Lupa M."/>
            <person name="Whitman W.B."/>
            <person name="Woyke T."/>
        </authorList>
    </citation>
    <scope>NUCLEOTIDE SEQUENCE [LARGE SCALE GENOMIC DNA]</scope>
    <source>
        <strain evidence="4">ME</strain>
    </source>
</reference>
<dbReference type="AlphaFoldDB" id="D5VR80"/>
<evidence type="ECO:0000256" key="1">
    <source>
        <dbReference type="ARBA" id="ARBA00022737"/>
    </source>
</evidence>
<dbReference type="InterPro" id="IPR051012">
    <property type="entry name" value="CellSynth/LPSAsmb/PSIAsmb"/>
</dbReference>
<dbReference type="KEGG" id="mif:Metin_0413"/>
<dbReference type="PANTHER" id="PTHR45586:SF1">
    <property type="entry name" value="LIPOPOLYSACCHARIDE ASSEMBLY PROTEIN B"/>
    <property type="match status" value="1"/>
</dbReference>
<sequence length="317" mass="36917">MVMDEKLKFLEALYYLLLSYKNLDKDDITKALYYIEMSINADESLEINKLIKALIMDLEGKINKEIEICESLLKEGKNPIVKVLLMNILMLVDSKKALEYIKNLEFKESIILSLTELLCLESLGKFKDMIEICDRLLIKYPDSLLLLTKKAYALRGLGRYEEALSVIEKGLELDPDNRVLLYMKGSLLRRLGNYHKAYETFKKLIDELNVRWLDAIKHLVSLCLVLGKFDEAVKYAKMGLEIRDDDTTLWYYLGQAYEELGEENKAIEAYNRCVALYPDNVRALLNLARLYEERGEMEKAVNHYEKAMAKRHKDISR</sequence>
<name>D5VR80_METIM</name>